<evidence type="ECO:0000256" key="4">
    <source>
        <dbReference type="ARBA" id="ARBA00023136"/>
    </source>
</evidence>
<sequence>MPLAELRQACGVSRGGVTAASVLTAIVVGFAGINVVLLQWIARHRVDANLRLAQDAGKAAGVAIAGLQNMETLKASGLESDFFGRWAGYYTKSINVQQGLGLTNQVLGILPPLLSTLTNLALLVVGGWRVINGSSGGAARHPSEPLAAGRPLWTLDSPRGRPMTLTPIAQSYPRIITANQPLLLTDPATGWHAVWSDGHLRGAYGPGRASGRTAVSVYGRASRGVVWGQGL</sequence>
<evidence type="ECO:0000256" key="3">
    <source>
        <dbReference type="ARBA" id="ARBA00022989"/>
    </source>
</evidence>
<organism evidence="7 8">
    <name type="scientific">Halomicronema hongdechloris C2206</name>
    <dbReference type="NCBI Taxonomy" id="1641165"/>
    <lineage>
        <taxon>Bacteria</taxon>
        <taxon>Bacillati</taxon>
        <taxon>Cyanobacteriota</taxon>
        <taxon>Cyanophyceae</taxon>
        <taxon>Nodosilineales</taxon>
        <taxon>Nodosilineaceae</taxon>
        <taxon>Halomicronema</taxon>
    </lineage>
</organism>
<evidence type="ECO:0000313" key="7">
    <source>
        <dbReference type="EMBL" id="ASC71649.1"/>
    </source>
</evidence>
<evidence type="ECO:0000313" key="8">
    <source>
        <dbReference type="Proteomes" id="UP000191901"/>
    </source>
</evidence>
<dbReference type="AlphaFoldDB" id="A0A1Z3HMX1"/>
<dbReference type="InterPro" id="IPR011527">
    <property type="entry name" value="ABC1_TM_dom"/>
</dbReference>
<evidence type="ECO:0000256" key="5">
    <source>
        <dbReference type="SAM" id="Phobius"/>
    </source>
</evidence>
<feature type="transmembrane region" description="Helical" evidence="5">
    <location>
        <begin position="20"/>
        <end position="42"/>
    </location>
</feature>
<evidence type="ECO:0000256" key="2">
    <source>
        <dbReference type="ARBA" id="ARBA00022692"/>
    </source>
</evidence>
<dbReference type="Gene3D" id="1.20.1560.10">
    <property type="entry name" value="ABC transporter type 1, transmembrane domain"/>
    <property type="match status" value="1"/>
</dbReference>
<proteinExistence type="predicted"/>
<dbReference type="GO" id="GO:0005524">
    <property type="term" value="F:ATP binding"/>
    <property type="evidence" value="ECO:0007669"/>
    <property type="project" value="InterPro"/>
</dbReference>
<keyword evidence="4 5" id="KW-0472">Membrane</keyword>
<dbReference type="Proteomes" id="UP000191901">
    <property type="component" value="Chromosome"/>
</dbReference>
<dbReference type="GO" id="GO:0005886">
    <property type="term" value="C:plasma membrane"/>
    <property type="evidence" value="ECO:0007669"/>
    <property type="project" value="UniProtKB-SubCell"/>
</dbReference>
<dbReference type="KEGG" id="hhg:XM38_026030"/>
<reference evidence="7 8" key="1">
    <citation type="journal article" date="2016" name="Biochim. Biophys. Acta">
        <title>Characterization of red-shifted phycobilisomes isolated from the chlorophyll f-containing cyanobacterium Halomicronema hongdechloris.</title>
        <authorList>
            <person name="Li Y."/>
            <person name="Lin Y."/>
            <person name="Garvey C.J."/>
            <person name="Birch D."/>
            <person name="Corkery R.W."/>
            <person name="Loughlin P.C."/>
            <person name="Scheer H."/>
            <person name="Willows R.D."/>
            <person name="Chen M."/>
        </authorList>
    </citation>
    <scope>NUCLEOTIDE SEQUENCE [LARGE SCALE GENOMIC DNA]</scope>
    <source>
        <strain evidence="7 8">C2206</strain>
    </source>
</reference>
<dbReference type="InterPro" id="IPR036640">
    <property type="entry name" value="ABC1_TM_sf"/>
</dbReference>
<keyword evidence="3 5" id="KW-1133">Transmembrane helix</keyword>
<feature type="domain" description="ABC transmembrane type-1" evidence="6">
    <location>
        <begin position="23"/>
        <end position="134"/>
    </location>
</feature>
<gene>
    <name evidence="7" type="ORF">XM38_026030</name>
</gene>
<evidence type="ECO:0000256" key="1">
    <source>
        <dbReference type="ARBA" id="ARBA00004651"/>
    </source>
</evidence>
<dbReference type="EMBL" id="CP021983">
    <property type="protein sequence ID" value="ASC71649.1"/>
    <property type="molecule type" value="Genomic_DNA"/>
</dbReference>
<dbReference type="SUPFAM" id="SSF90123">
    <property type="entry name" value="ABC transporter transmembrane region"/>
    <property type="match status" value="1"/>
</dbReference>
<dbReference type="GO" id="GO:0140359">
    <property type="term" value="F:ABC-type transporter activity"/>
    <property type="evidence" value="ECO:0007669"/>
    <property type="project" value="InterPro"/>
</dbReference>
<comment type="subcellular location">
    <subcellularLocation>
        <location evidence="1">Cell membrane</location>
        <topology evidence="1">Multi-pass membrane protein</topology>
    </subcellularLocation>
</comment>
<keyword evidence="8" id="KW-1185">Reference proteome</keyword>
<protein>
    <submittedName>
        <fullName evidence="7">ABC transporter protein</fullName>
    </submittedName>
</protein>
<name>A0A1Z3HMX1_9CYAN</name>
<keyword evidence="2 5" id="KW-0812">Transmembrane</keyword>
<evidence type="ECO:0000259" key="6">
    <source>
        <dbReference type="PROSITE" id="PS50929"/>
    </source>
</evidence>
<dbReference type="PROSITE" id="PS50929">
    <property type="entry name" value="ABC_TM1F"/>
    <property type="match status" value="1"/>
</dbReference>
<accession>A0A1Z3HMX1</accession>